<dbReference type="SUPFAM" id="SSF55729">
    <property type="entry name" value="Acyl-CoA N-acyltransferases (Nat)"/>
    <property type="match status" value="1"/>
</dbReference>
<proteinExistence type="predicted"/>
<organism evidence="2 3">
    <name type="scientific">Paenibacillus aurantiacus</name>
    <dbReference type="NCBI Taxonomy" id="1936118"/>
    <lineage>
        <taxon>Bacteria</taxon>
        <taxon>Bacillati</taxon>
        <taxon>Bacillota</taxon>
        <taxon>Bacilli</taxon>
        <taxon>Bacillales</taxon>
        <taxon>Paenibacillaceae</taxon>
        <taxon>Paenibacillus</taxon>
    </lineage>
</organism>
<gene>
    <name evidence="2" type="ORF">ACFFSY_14600</name>
</gene>
<dbReference type="PROSITE" id="PS51186">
    <property type="entry name" value="GNAT"/>
    <property type="match status" value="1"/>
</dbReference>
<dbReference type="EMBL" id="JBHMDO010000024">
    <property type="protein sequence ID" value="MFB9327154.1"/>
    <property type="molecule type" value="Genomic_DNA"/>
</dbReference>
<dbReference type="Pfam" id="PF00583">
    <property type="entry name" value="Acetyltransf_1"/>
    <property type="match status" value="1"/>
</dbReference>
<dbReference type="Gene3D" id="2.30.110.10">
    <property type="entry name" value="Electron Transport, Fmn-binding Protein, Chain A"/>
    <property type="match status" value="1"/>
</dbReference>
<keyword evidence="3" id="KW-1185">Reference proteome</keyword>
<name>A0ABV5KPN8_9BACL</name>
<dbReference type="PANTHER" id="PTHR42815">
    <property type="entry name" value="FAD-BINDING, PUTATIVE (AFU_ORTHOLOGUE AFUA_6G07600)-RELATED"/>
    <property type="match status" value="1"/>
</dbReference>
<sequence length="398" mass="45315">MVFAPDKLEFRSATEADAERILHLLTEAAHWLMAKGIDQWRPSYFSLAGIRSEMSNGNEYFLVYRDEACVGTFYMAWSDPSVWKERDNADSGYLHRFTVSREHAGLGIGEAMLRWASDYIARRGRGTFRLDCIADNPRLNRMYRDAGFQYVDTVHFQNGWRANLYEMPAVRRQMDEAYTADAVADSSGGALPFRDFIRAEDDLRQLLGEPNPVVARKTIRHIDRHCADFMARSPLVFVSTANGRGECDVSPRGDAPGFALVLDDWHLVLPERPGNRRMDAYRNLLVNPRIGLVFVIPGMDEVLRVNGEAWIVRDVELMERMSAFGKVPKLGIGVRVAECYFHCGKAFKRSHVWEPERWPDLTGLTPIARMIADHVGSADIDEAQVAQGLKESYELRMY</sequence>
<dbReference type="Pfam" id="PF01243">
    <property type="entry name" value="PNPOx_N"/>
    <property type="match status" value="1"/>
</dbReference>
<comment type="caution">
    <text evidence="2">The sequence shown here is derived from an EMBL/GenBank/DDBJ whole genome shotgun (WGS) entry which is preliminary data.</text>
</comment>
<dbReference type="PANTHER" id="PTHR42815:SF2">
    <property type="entry name" value="FAD-BINDING, PUTATIVE (AFU_ORTHOLOGUE AFUA_6G07600)-RELATED"/>
    <property type="match status" value="1"/>
</dbReference>
<dbReference type="InterPro" id="IPR024029">
    <property type="entry name" value="Pyridox_Oxase_FMN-dep"/>
</dbReference>
<evidence type="ECO:0000313" key="3">
    <source>
        <dbReference type="Proteomes" id="UP001589747"/>
    </source>
</evidence>
<evidence type="ECO:0000313" key="2">
    <source>
        <dbReference type="EMBL" id="MFB9327154.1"/>
    </source>
</evidence>
<evidence type="ECO:0000259" key="1">
    <source>
        <dbReference type="PROSITE" id="PS51186"/>
    </source>
</evidence>
<dbReference type="InterPro" id="IPR000182">
    <property type="entry name" value="GNAT_dom"/>
</dbReference>
<dbReference type="RefSeq" id="WP_377495169.1">
    <property type="nucleotide sequence ID" value="NZ_JBHMDO010000024.1"/>
</dbReference>
<dbReference type="CDD" id="cd04301">
    <property type="entry name" value="NAT_SF"/>
    <property type="match status" value="1"/>
</dbReference>
<reference evidence="2 3" key="1">
    <citation type="submission" date="2024-09" db="EMBL/GenBank/DDBJ databases">
        <authorList>
            <person name="Sun Q."/>
            <person name="Mori K."/>
        </authorList>
    </citation>
    <scope>NUCLEOTIDE SEQUENCE [LARGE SCALE GENOMIC DNA]</scope>
    <source>
        <strain evidence="2 3">TISTR 2452</strain>
    </source>
</reference>
<dbReference type="Gene3D" id="3.40.630.30">
    <property type="match status" value="1"/>
</dbReference>
<feature type="domain" description="N-acetyltransferase" evidence="1">
    <location>
        <begin position="8"/>
        <end position="170"/>
    </location>
</feature>
<dbReference type="InterPro" id="IPR016181">
    <property type="entry name" value="Acyl_CoA_acyltransferase"/>
</dbReference>
<dbReference type="Proteomes" id="UP001589747">
    <property type="component" value="Unassembled WGS sequence"/>
</dbReference>
<protein>
    <submittedName>
        <fullName evidence="2">MSMEG_1061 family FMN-dependent PPOX-type flavoprotein</fullName>
    </submittedName>
</protein>
<dbReference type="InterPro" id="IPR012349">
    <property type="entry name" value="Split_barrel_FMN-bd"/>
</dbReference>
<dbReference type="InterPro" id="IPR011576">
    <property type="entry name" value="Pyridox_Oxase_N"/>
</dbReference>
<dbReference type="NCBIfam" id="TIGR04025">
    <property type="entry name" value="PPOX_FMN_DR2398"/>
    <property type="match status" value="1"/>
</dbReference>
<dbReference type="SUPFAM" id="SSF50475">
    <property type="entry name" value="FMN-binding split barrel"/>
    <property type="match status" value="1"/>
</dbReference>
<accession>A0ABV5KPN8</accession>